<evidence type="ECO:0000256" key="1">
    <source>
        <dbReference type="ARBA" id="ARBA00006484"/>
    </source>
</evidence>
<dbReference type="Proteomes" id="UP001165060">
    <property type="component" value="Unassembled WGS sequence"/>
</dbReference>
<comment type="similarity">
    <text evidence="1">Belongs to the short-chain dehydrogenases/reductases (SDR) family.</text>
</comment>
<evidence type="ECO:0000256" key="2">
    <source>
        <dbReference type="ARBA" id="ARBA00011738"/>
    </source>
</evidence>
<organism evidence="5 6">
    <name type="scientific">Tetraparma gracilis</name>
    <dbReference type="NCBI Taxonomy" id="2962635"/>
    <lineage>
        <taxon>Eukaryota</taxon>
        <taxon>Sar</taxon>
        <taxon>Stramenopiles</taxon>
        <taxon>Ochrophyta</taxon>
        <taxon>Bolidophyceae</taxon>
        <taxon>Parmales</taxon>
        <taxon>Triparmaceae</taxon>
        <taxon>Tetraparma</taxon>
    </lineage>
</organism>
<reference evidence="5 6" key="1">
    <citation type="journal article" date="2023" name="Commun. Biol.">
        <title>Genome analysis of Parmales, the sister group of diatoms, reveals the evolutionary specialization of diatoms from phago-mixotrophs to photoautotrophs.</title>
        <authorList>
            <person name="Ban H."/>
            <person name="Sato S."/>
            <person name="Yoshikawa S."/>
            <person name="Yamada K."/>
            <person name="Nakamura Y."/>
            <person name="Ichinomiya M."/>
            <person name="Sato N."/>
            <person name="Blanc-Mathieu R."/>
            <person name="Endo H."/>
            <person name="Kuwata A."/>
            <person name="Ogata H."/>
        </authorList>
    </citation>
    <scope>NUCLEOTIDE SEQUENCE [LARGE SCALE GENOMIC DNA]</scope>
</reference>
<dbReference type="EMBL" id="BRYB01001606">
    <property type="protein sequence ID" value="GMI29541.1"/>
    <property type="molecule type" value="Genomic_DNA"/>
</dbReference>
<evidence type="ECO:0000313" key="6">
    <source>
        <dbReference type="Proteomes" id="UP001165060"/>
    </source>
</evidence>
<sequence length="257" mass="26314">MPPNFSLLHLGAFGGVGRRLPSLLPSLLPPSTLVDYCAVDLPALPPGDGAVDPPEGMCYSYVCLGEVAAPAPGNPALHPEVVEMVGSVVRDGSLDLILSTAGHWEPGSFASPEDPLSPEKLAASYSALHASCVEPAVACLSLAGRFLKPSGCIVLAGAAAAVPPFAAGGCAGMLSYGLAKRATMNVAELAATEYPTIIFHPNTVDTAANREAMPGADFGEWNDVEMMLGGVVKKVLEGETGAFEVVTEGGVTKLVKM</sequence>
<keyword evidence="4" id="KW-0560">Oxidoreductase</keyword>
<keyword evidence="3" id="KW-0521">NADP</keyword>
<proteinExistence type="inferred from homology"/>
<comment type="caution">
    <text evidence="5">The sequence shown here is derived from an EMBL/GenBank/DDBJ whole genome shotgun (WGS) entry which is preliminary data.</text>
</comment>
<comment type="subunit">
    <text evidence="2">Homodimer.</text>
</comment>
<dbReference type="PANTHER" id="PTHR15104:SF0">
    <property type="entry name" value="DIHYDROPTERIDINE REDUCTASE"/>
    <property type="match status" value="1"/>
</dbReference>
<evidence type="ECO:0000313" key="5">
    <source>
        <dbReference type="EMBL" id="GMI29541.1"/>
    </source>
</evidence>
<evidence type="ECO:0000256" key="3">
    <source>
        <dbReference type="ARBA" id="ARBA00022857"/>
    </source>
</evidence>
<dbReference type="InterPro" id="IPR036291">
    <property type="entry name" value="NAD(P)-bd_dom_sf"/>
</dbReference>
<dbReference type="SUPFAM" id="SSF51735">
    <property type="entry name" value="NAD(P)-binding Rossmann-fold domains"/>
    <property type="match status" value="1"/>
</dbReference>
<keyword evidence="6" id="KW-1185">Reference proteome</keyword>
<dbReference type="PANTHER" id="PTHR15104">
    <property type="entry name" value="DIHYDROPTERIDINE REDUCTASE"/>
    <property type="match status" value="1"/>
</dbReference>
<dbReference type="Gene3D" id="3.40.50.720">
    <property type="entry name" value="NAD(P)-binding Rossmann-like Domain"/>
    <property type="match status" value="1"/>
</dbReference>
<protein>
    <submittedName>
        <fullName evidence="5">Uncharacterized protein</fullName>
    </submittedName>
</protein>
<accession>A0ABQ6MPN1</accession>
<gene>
    <name evidence="5" type="ORF">TeGR_g252</name>
</gene>
<name>A0ABQ6MPN1_9STRA</name>
<evidence type="ECO:0000256" key="4">
    <source>
        <dbReference type="ARBA" id="ARBA00023002"/>
    </source>
</evidence>